<sequence>MNLIPVIWFNGQLLEQNSKLRLKQFSIANITVIFHSNNLLIIPDINLLTFSTDFSFNSSIHDNIISIRIFLALIGKYDLNYDNKNLLQFIVYTNEISPFYSIQDEINITLIQKLSPRSIYQNSIIIGQIIPLTVSLQDSQNNPITHICNQVQYSSINDIISIMGYYFDKEVFKCVIFIKIDNDHQNTCVTLIPQIQQHELNQITFYLIESSIYIIWVNAIVFICLLIGSLTLIFLQIRYYTKQQ</sequence>
<keyword evidence="1" id="KW-1133">Transmembrane helix</keyword>
<dbReference type="GeneID" id="94297358"/>
<evidence type="ECO:0000256" key="1">
    <source>
        <dbReference type="SAM" id="Phobius"/>
    </source>
</evidence>
<evidence type="ECO:0000313" key="2">
    <source>
        <dbReference type="EMBL" id="KAH0575695.1"/>
    </source>
</evidence>
<dbReference type="EMBL" id="AUWU02000003">
    <property type="protein sequence ID" value="KAH0575695.1"/>
    <property type="molecule type" value="Genomic_DNA"/>
</dbReference>
<proteinExistence type="predicted"/>
<keyword evidence="1" id="KW-0472">Membrane</keyword>
<protein>
    <recommendedName>
        <fullName evidence="4">Transmembrane protein</fullName>
    </recommendedName>
</protein>
<dbReference type="Proteomes" id="UP000018208">
    <property type="component" value="Unassembled WGS sequence"/>
</dbReference>
<feature type="transmembrane region" description="Helical" evidence="1">
    <location>
        <begin position="213"/>
        <end position="235"/>
    </location>
</feature>
<accession>A0A9P8LWM9</accession>
<gene>
    <name evidence="2" type="ORF">SS50377_23335</name>
</gene>
<keyword evidence="3" id="KW-1185">Reference proteome</keyword>
<evidence type="ECO:0008006" key="4">
    <source>
        <dbReference type="Google" id="ProtNLM"/>
    </source>
</evidence>
<name>A0A9P8LWM9_9EUKA</name>
<reference evidence="2 3" key="1">
    <citation type="journal article" date="2014" name="PLoS Genet.">
        <title>The Genome of Spironucleus salmonicida Highlights a Fish Pathogen Adapted to Fluctuating Environments.</title>
        <authorList>
            <person name="Xu F."/>
            <person name="Jerlstrom-Hultqvist J."/>
            <person name="Einarsson E."/>
            <person name="Astvaldsson A."/>
            <person name="Svard S.G."/>
            <person name="Andersson J.O."/>
        </authorList>
    </citation>
    <scope>NUCLEOTIDE SEQUENCE [LARGE SCALE GENOMIC DNA]</scope>
    <source>
        <strain evidence="2 3">ATCC 50377</strain>
    </source>
</reference>
<organism evidence="2 3">
    <name type="scientific">Spironucleus salmonicida</name>
    <dbReference type="NCBI Taxonomy" id="348837"/>
    <lineage>
        <taxon>Eukaryota</taxon>
        <taxon>Metamonada</taxon>
        <taxon>Diplomonadida</taxon>
        <taxon>Hexamitidae</taxon>
        <taxon>Hexamitinae</taxon>
        <taxon>Spironucleus</taxon>
    </lineage>
</organism>
<dbReference type="AlphaFoldDB" id="A0A9P8LWM9"/>
<dbReference type="RefSeq" id="XP_067766468.1">
    <property type="nucleotide sequence ID" value="XM_067907200.1"/>
</dbReference>
<keyword evidence="1" id="KW-0812">Transmembrane</keyword>
<evidence type="ECO:0000313" key="3">
    <source>
        <dbReference type="Proteomes" id="UP000018208"/>
    </source>
</evidence>
<dbReference type="KEGG" id="ssao:94297358"/>
<comment type="caution">
    <text evidence="2">The sequence shown here is derived from an EMBL/GenBank/DDBJ whole genome shotgun (WGS) entry which is preliminary data.</text>
</comment>